<dbReference type="FunFam" id="3.40.50.720:FF:000307">
    <property type="entry name" value="2-dehydropantoate 2-reductase"/>
    <property type="match status" value="1"/>
</dbReference>
<dbReference type="EMBL" id="DQZW01000148">
    <property type="protein sequence ID" value="HDL89885.1"/>
    <property type="molecule type" value="Genomic_DNA"/>
</dbReference>
<evidence type="ECO:0000256" key="5">
    <source>
        <dbReference type="ARBA" id="ARBA00019465"/>
    </source>
</evidence>
<dbReference type="GO" id="GO:0008677">
    <property type="term" value="F:2-dehydropantoate 2-reductase activity"/>
    <property type="evidence" value="ECO:0007669"/>
    <property type="project" value="UniProtKB-EC"/>
</dbReference>
<dbReference type="InterPro" id="IPR008927">
    <property type="entry name" value="6-PGluconate_DH-like_C_sf"/>
</dbReference>
<feature type="domain" description="Ketopantoate reductase N-terminal" evidence="11">
    <location>
        <begin position="3"/>
        <end position="152"/>
    </location>
</feature>
<evidence type="ECO:0000259" key="12">
    <source>
        <dbReference type="Pfam" id="PF08546"/>
    </source>
</evidence>
<dbReference type="NCBIfam" id="TIGR00745">
    <property type="entry name" value="apbA_panE"/>
    <property type="match status" value="1"/>
</dbReference>
<comment type="pathway">
    <text evidence="2 10">Cofactor biosynthesis; (R)-pantothenate biosynthesis; (R)-pantoate from 3-methyl-2-oxobutanoate: step 2/2.</text>
</comment>
<evidence type="ECO:0000256" key="1">
    <source>
        <dbReference type="ARBA" id="ARBA00002919"/>
    </source>
</evidence>
<dbReference type="InterPro" id="IPR051402">
    <property type="entry name" value="KPR-Related"/>
</dbReference>
<keyword evidence="10" id="KW-0566">Pantothenate biosynthesis</keyword>
<dbReference type="Gene3D" id="1.10.1040.10">
    <property type="entry name" value="N-(1-d-carboxylethyl)-l-norvaline Dehydrogenase, domain 2"/>
    <property type="match status" value="1"/>
</dbReference>
<evidence type="ECO:0000256" key="4">
    <source>
        <dbReference type="ARBA" id="ARBA00013014"/>
    </source>
</evidence>
<evidence type="ECO:0000313" key="13">
    <source>
        <dbReference type="EMBL" id="HDL89885.1"/>
    </source>
</evidence>
<evidence type="ECO:0000259" key="11">
    <source>
        <dbReference type="Pfam" id="PF02558"/>
    </source>
</evidence>
<dbReference type="InterPro" id="IPR013332">
    <property type="entry name" value="KPR_N"/>
</dbReference>
<dbReference type="InterPro" id="IPR036291">
    <property type="entry name" value="NAD(P)-bd_dom_sf"/>
</dbReference>
<dbReference type="InterPro" id="IPR013752">
    <property type="entry name" value="KPA_reductase"/>
</dbReference>
<dbReference type="Proteomes" id="UP000886355">
    <property type="component" value="Unassembled WGS sequence"/>
</dbReference>
<dbReference type="Pfam" id="PF08546">
    <property type="entry name" value="ApbA_C"/>
    <property type="match status" value="1"/>
</dbReference>
<protein>
    <recommendedName>
        <fullName evidence="5 10">2-dehydropantoate 2-reductase</fullName>
        <ecNumber evidence="4 10">1.1.1.169</ecNumber>
    </recommendedName>
    <alternativeName>
        <fullName evidence="8 10">Ketopantoate reductase</fullName>
    </alternativeName>
</protein>
<proteinExistence type="inferred from homology"/>
<dbReference type="InterPro" id="IPR003710">
    <property type="entry name" value="ApbA"/>
</dbReference>
<gene>
    <name evidence="13" type="ORF">ENG14_03170</name>
</gene>
<keyword evidence="6 10" id="KW-0521">NADP</keyword>
<feature type="domain" description="Ketopantoate reductase C-terminal" evidence="12">
    <location>
        <begin position="178"/>
        <end position="298"/>
    </location>
</feature>
<dbReference type="SUPFAM" id="SSF51735">
    <property type="entry name" value="NAD(P)-binding Rossmann-fold domains"/>
    <property type="match status" value="1"/>
</dbReference>
<dbReference type="GO" id="GO:0015940">
    <property type="term" value="P:pantothenate biosynthetic process"/>
    <property type="evidence" value="ECO:0007669"/>
    <property type="project" value="UniProtKB-UniPathway"/>
</dbReference>
<evidence type="ECO:0000256" key="2">
    <source>
        <dbReference type="ARBA" id="ARBA00004994"/>
    </source>
</evidence>
<evidence type="ECO:0000256" key="8">
    <source>
        <dbReference type="ARBA" id="ARBA00032024"/>
    </source>
</evidence>
<dbReference type="Pfam" id="PF02558">
    <property type="entry name" value="ApbA"/>
    <property type="match status" value="1"/>
</dbReference>
<comment type="caution">
    <text evidence="13">The sequence shown here is derived from an EMBL/GenBank/DDBJ whole genome shotgun (WGS) entry which is preliminary data.</text>
</comment>
<accession>A0A7C0WVB4</accession>
<reference evidence="13" key="1">
    <citation type="journal article" date="2020" name="mSystems">
        <title>Genome- and Community-Level Interaction Insights into Carbon Utilization and Element Cycling Functions of Hydrothermarchaeota in Hydrothermal Sediment.</title>
        <authorList>
            <person name="Zhou Z."/>
            <person name="Liu Y."/>
            <person name="Xu W."/>
            <person name="Pan J."/>
            <person name="Luo Z.H."/>
            <person name="Li M."/>
        </authorList>
    </citation>
    <scope>NUCLEOTIDE SEQUENCE [LARGE SCALE GENOMIC DNA]</scope>
    <source>
        <strain evidence="13">HyVt-19</strain>
    </source>
</reference>
<name>A0A7C0WVB4_9BACT</name>
<comment type="function">
    <text evidence="1 10">Catalyzes the NADPH-dependent reduction of ketopantoate into pantoic acid.</text>
</comment>
<dbReference type="AlphaFoldDB" id="A0A7C0WVB4"/>
<evidence type="ECO:0000256" key="7">
    <source>
        <dbReference type="ARBA" id="ARBA00023002"/>
    </source>
</evidence>
<dbReference type="Gene3D" id="3.40.50.720">
    <property type="entry name" value="NAD(P)-binding Rossmann-like Domain"/>
    <property type="match status" value="1"/>
</dbReference>
<dbReference type="PANTHER" id="PTHR21708">
    <property type="entry name" value="PROBABLE 2-DEHYDROPANTOATE 2-REDUCTASE"/>
    <property type="match status" value="1"/>
</dbReference>
<organism evidence="13">
    <name type="scientific">Thermodesulforhabdus norvegica</name>
    <dbReference type="NCBI Taxonomy" id="39841"/>
    <lineage>
        <taxon>Bacteria</taxon>
        <taxon>Pseudomonadati</taxon>
        <taxon>Thermodesulfobacteriota</taxon>
        <taxon>Syntrophobacteria</taxon>
        <taxon>Syntrophobacterales</taxon>
        <taxon>Thermodesulforhabdaceae</taxon>
        <taxon>Thermodesulforhabdus</taxon>
    </lineage>
</organism>
<sequence length="313" mass="34082">MRIAIFGAGSIGGYFGGRLSQAGEDVIFLARGDHLKAMLTHGLRVDSINGDFVLQQVQATDDPSKIGKVDMVLVGVKAWQVSEAAQTMRAMIGPETFVLPLQNGIEAPTLLSEILGSQHVLGGLCGLFCYVAGPGHIVHAGTDPFIKFGELDNHRSQRVELLLETFTRVGINTEIPTDIQVAMWMKFLFITVWSGIGAVTRSPVGIWRSLPETRQMAKQGLLEIIAVAKSRNISLPVEALQTAMGMYDGLAPQSTASLQRDIMDKRPSELEAQIGAVVRFGQESNVTTPQHTFIYQSLLPMELQARGQLQVNE</sequence>
<dbReference type="PANTHER" id="PTHR21708:SF26">
    <property type="entry name" value="2-DEHYDROPANTOATE 2-REDUCTASE"/>
    <property type="match status" value="1"/>
</dbReference>
<dbReference type="UniPathway" id="UPA00028">
    <property type="reaction ID" value="UER00004"/>
</dbReference>
<keyword evidence="7 10" id="KW-0560">Oxidoreductase</keyword>
<dbReference type="SUPFAM" id="SSF48179">
    <property type="entry name" value="6-phosphogluconate dehydrogenase C-terminal domain-like"/>
    <property type="match status" value="1"/>
</dbReference>
<comment type="similarity">
    <text evidence="3 10">Belongs to the ketopantoate reductase family.</text>
</comment>
<evidence type="ECO:0000256" key="9">
    <source>
        <dbReference type="ARBA" id="ARBA00048793"/>
    </source>
</evidence>
<comment type="catalytic activity">
    <reaction evidence="9 10">
        <text>(R)-pantoate + NADP(+) = 2-dehydropantoate + NADPH + H(+)</text>
        <dbReference type="Rhea" id="RHEA:16233"/>
        <dbReference type="ChEBI" id="CHEBI:11561"/>
        <dbReference type="ChEBI" id="CHEBI:15378"/>
        <dbReference type="ChEBI" id="CHEBI:15980"/>
        <dbReference type="ChEBI" id="CHEBI:57783"/>
        <dbReference type="ChEBI" id="CHEBI:58349"/>
        <dbReference type="EC" id="1.1.1.169"/>
    </reaction>
</comment>
<dbReference type="InterPro" id="IPR013328">
    <property type="entry name" value="6PGD_dom2"/>
</dbReference>
<evidence type="ECO:0000256" key="3">
    <source>
        <dbReference type="ARBA" id="ARBA00007870"/>
    </source>
</evidence>
<dbReference type="GO" id="GO:0005737">
    <property type="term" value="C:cytoplasm"/>
    <property type="evidence" value="ECO:0007669"/>
    <property type="project" value="TreeGrafter"/>
</dbReference>
<dbReference type="EC" id="1.1.1.169" evidence="4 10"/>
<evidence type="ECO:0000256" key="10">
    <source>
        <dbReference type="RuleBase" id="RU362068"/>
    </source>
</evidence>
<evidence type="ECO:0000256" key="6">
    <source>
        <dbReference type="ARBA" id="ARBA00022857"/>
    </source>
</evidence>